<keyword evidence="3" id="KW-0813">Transport</keyword>
<evidence type="ECO:0000259" key="7">
    <source>
        <dbReference type="Pfam" id="PF25876"/>
    </source>
</evidence>
<feature type="domain" description="Multidrug resistance protein MdtA-like alpha-helical hairpin" evidence="7">
    <location>
        <begin position="81"/>
        <end position="148"/>
    </location>
</feature>
<feature type="domain" description="Multidrug resistance protein MdtA-like beta-barrel" evidence="9">
    <location>
        <begin position="185"/>
        <end position="265"/>
    </location>
</feature>
<evidence type="ECO:0000256" key="2">
    <source>
        <dbReference type="ARBA" id="ARBA00009477"/>
    </source>
</evidence>
<name>A0A8J2YUA5_9PROT</name>
<dbReference type="Pfam" id="PF25917">
    <property type="entry name" value="BSH_RND"/>
    <property type="match status" value="1"/>
</dbReference>
<dbReference type="PANTHER" id="PTHR30469:SF12">
    <property type="entry name" value="MULTIDRUG RESISTANCE PROTEIN MDTA"/>
    <property type="match status" value="1"/>
</dbReference>
<evidence type="ECO:0000313" key="11">
    <source>
        <dbReference type="EMBL" id="GGF17218.1"/>
    </source>
</evidence>
<dbReference type="Pfam" id="PF25876">
    <property type="entry name" value="HH_MFP_RND"/>
    <property type="match status" value="1"/>
</dbReference>
<evidence type="ECO:0000259" key="9">
    <source>
        <dbReference type="Pfam" id="PF25944"/>
    </source>
</evidence>
<dbReference type="PANTHER" id="PTHR30469">
    <property type="entry name" value="MULTIDRUG RESISTANCE PROTEIN MDTA"/>
    <property type="match status" value="1"/>
</dbReference>
<evidence type="ECO:0000313" key="12">
    <source>
        <dbReference type="Proteomes" id="UP000646365"/>
    </source>
</evidence>
<evidence type="ECO:0000259" key="10">
    <source>
        <dbReference type="Pfam" id="PF25967"/>
    </source>
</evidence>
<proteinExistence type="inferred from homology"/>
<dbReference type="Gene3D" id="2.40.30.170">
    <property type="match status" value="1"/>
</dbReference>
<dbReference type="InterPro" id="IPR058624">
    <property type="entry name" value="MdtA-like_HH"/>
</dbReference>
<evidence type="ECO:0000256" key="3">
    <source>
        <dbReference type="ARBA" id="ARBA00022448"/>
    </source>
</evidence>
<evidence type="ECO:0000256" key="1">
    <source>
        <dbReference type="ARBA" id="ARBA00004236"/>
    </source>
</evidence>
<dbReference type="InterPro" id="IPR058627">
    <property type="entry name" value="MdtA-like_C"/>
</dbReference>
<comment type="subcellular location">
    <subcellularLocation>
        <location evidence="1">Cell membrane</location>
    </subcellularLocation>
</comment>
<sequence length="348" mass="37068">MASAIAADTVAPKVEVATAQVRDLPVYIRGTGTVEPFQEVTVKSLVDGQIVAVHFEEGQMVKAGDPLYTIDPRPFAHQVELAEANRAKDQAQLIAAQAQLTRQASLLQHSYASQQSYDTQKATTDQLAASVKADEAAIASAKLQLDYATIRAPIAGRVGKRLVDTGNVIHTADGTALVDLSQIQPIAVSFTVPQEQLPDIQHEAAALTLAVEARAADDQHVLAEGELKLIGNTIDRTTGTIALKAVFANIDRQLWPGQFVNARLVLRVHHGAIVLPISCVRPGAEGPVVYVVDAQNRIHVRPVKPAEKAHDLIAILDGVRAGDRVVVERQEGLAEGSLVEPHPAASGS</sequence>
<keyword evidence="6" id="KW-0472">Membrane</keyword>
<dbReference type="NCBIfam" id="TIGR01730">
    <property type="entry name" value="RND_mfp"/>
    <property type="match status" value="1"/>
</dbReference>
<evidence type="ECO:0000256" key="6">
    <source>
        <dbReference type="ARBA" id="ARBA00023136"/>
    </source>
</evidence>
<reference evidence="11" key="1">
    <citation type="journal article" date="2014" name="Int. J. Syst. Evol. Microbiol.">
        <title>Complete genome sequence of Corynebacterium casei LMG S-19264T (=DSM 44701T), isolated from a smear-ripened cheese.</title>
        <authorList>
            <consortium name="US DOE Joint Genome Institute (JGI-PGF)"/>
            <person name="Walter F."/>
            <person name="Albersmeier A."/>
            <person name="Kalinowski J."/>
            <person name="Ruckert C."/>
        </authorList>
    </citation>
    <scope>NUCLEOTIDE SEQUENCE</scope>
    <source>
        <strain evidence="11">CGMCC 1.15725</strain>
    </source>
</reference>
<feature type="domain" description="Multidrug resistance protein MdtA-like barrel-sandwich hybrid" evidence="8">
    <location>
        <begin position="39"/>
        <end position="178"/>
    </location>
</feature>
<evidence type="ECO:0000259" key="8">
    <source>
        <dbReference type="Pfam" id="PF25917"/>
    </source>
</evidence>
<reference evidence="11" key="2">
    <citation type="submission" date="2020-09" db="EMBL/GenBank/DDBJ databases">
        <authorList>
            <person name="Sun Q."/>
            <person name="Zhou Y."/>
        </authorList>
    </citation>
    <scope>NUCLEOTIDE SEQUENCE</scope>
    <source>
        <strain evidence="11">CGMCC 1.15725</strain>
    </source>
</reference>
<dbReference type="Gene3D" id="2.40.420.20">
    <property type="match status" value="1"/>
</dbReference>
<organism evidence="11 12">
    <name type="scientific">Aliidongia dinghuensis</name>
    <dbReference type="NCBI Taxonomy" id="1867774"/>
    <lineage>
        <taxon>Bacteria</taxon>
        <taxon>Pseudomonadati</taxon>
        <taxon>Pseudomonadota</taxon>
        <taxon>Alphaproteobacteria</taxon>
        <taxon>Rhodospirillales</taxon>
        <taxon>Dongiaceae</taxon>
        <taxon>Aliidongia</taxon>
    </lineage>
</organism>
<dbReference type="Gene3D" id="1.10.287.470">
    <property type="entry name" value="Helix hairpin bin"/>
    <property type="match status" value="1"/>
</dbReference>
<dbReference type="InterPro" id="IPR058625">
    <property type="entry name" value="MdtA-like_BSH"/>
</dbReference>
<comment type="caution">
    <text evidence="11">The sequence shown here is derived from an EMBL/GenBank/DDBJ whole genome shotgun (WGS) entry which is preliminary data.</text>
</comment>
<dbReference type="GO" id="GO:1990281">
    <property type="term" value="C:efflux pump complex"/>
    <property type="evidence" value="ECO:0007669"/>
    <property type="project" value="TreeGrafter"/>
</dbReference>
<dbReference type="Gene3D" id="2.40.50.100">
    <property type="match status" value="1"/>
</dbReference>
<dbReference type="InterPro" id="IPR058626">
    <property type="entry name" value="MdtA-like_b-barrel"/>
</dbReference>
<dbReference type="Pfam" id="PF25967">
    <property type="entry name" value="RND-MFP_C"/>
    <property type="match status" value="1"/>
</dbReference>
<dbReference type="Proteomes" id="UP000646365">
    <property type="component" value="Unassembled WGS sequence"/>
</dbReference>
<evidence type="ECO:0000256" key="4">
    <source>
        <dbReference type="ARBA" id="ARBA00022475"/>
    </source>
</evidence>
<comment type="similarity">
    <text evidence="2">Belongs to the membrane fusion protein (MFP) (TC 8.A.1) family.</text>
</comment>
<accession>A0A8J2YUA5</accession>
<protein>
    <submittedName>
        <fullName evidence="11">Multidrug transporter</fullName>
    </submittedName>
</protein>
<keyword evidence="5" id="KW-0997">Cell inner membrane</keyword>
<dbReference type="EMBL" id="BMJQ01000005">
    <property type="protein sequence ID" value="GGF17218.1"/>
    <property type="molecule type" value="Genomic_DNA"/>
</dbReference>
<evidence type="ECO:0000256" key="5">
    <source>
        <dbReference type="ARBA" id="ARBA00022519"/>
    </source>
</evidence>
<dbReference type="AlphaFoldDB" id="A0A8J2YUA5"/>
<dbReference type="GO" id="GO:0015562">
    <property type="term" value="F:efflux transmembrane transporter activity"/>
    <property type="evidence" value="ECO:0007669"/>
    <property type="project" value="TreeGrafter"/>
</dbReference>
<keyword evidence="12" id="KW-1185">Reference proteome</keyword>
<dbReference type="InterPro" id="IPR006143">
    <property type="entry name" value="RND_pump_MFP"/>
</dbReference>
<dbReference type="RefSeq" id="WP_189045872.1">
    <property type="nucleotide sequence ID" value="NZ_BMJQ01000005.1"/>
</dbReference>
<feature type="domain" description="Multidrug resistance protein MdtA-like C-terminal permuted SH3" evidence="10">
    <location>
        <begin position="272"/>
        <end position="329"/>
    </location>
</feature>
<dbReference type="SUPFAM" id="SSF111369">
    <property type="entry name" value="HlyD-like secretion proteins"/>
    <property type="match status" value="1"/>
</dbReference>
<gene>
    <name evidence="11" type="ORF">GCM10011611_23760</name>
</gene>
<dbReference type="Pfam" id="PF25944">
    <property type="entry name" value="Beta-barrel_RND"/>
    <property type="match status" value="1"/>
</dbReference>
<keyword evidence="4" id="KW-1003">Cell membrane</keyword>